<keyword evidence="1" id="KW-1133">Transmembrane helix</keyword>
<proteinExistence type="predicted"/>
<organism evidence="3 4">
    <name type="scientific">Arenibacter echinorum</name>
    <dbReference type="NCBI Taxonomy" id="440515"/>
    <lineage>
        <taxon>Bacteria</taxon>
        <taxon>Pseudomonadati</taxon>
        <taxon>Bacteroidota</taxon>
        <taxon>Flavobacteriia</taxon>
        <taxon>Flavobacteriales</taxon>
        <taxon>Flavobacteriaceae</taxon>
        <taxon>Arenibacter</taxon>
    </lineage>
</organism>
<evidence type="ECO:0008006" key="5">
    <source>
        <dbReference type="Google" id="ProtNLM"/>
    </source>
</evidence>
<protein>
    <recommendedName>
        <fullName evidence="5">LPXTG-motif cell wall-anchored protein</fullName>
    </recommendedName>
</protein>
<feature type="signal peptide" evidence="2">
    <location>
        <begin position="1"/>
        <end position="24"/>
    </location>
</feature>
<evidence type="ECO:0000256" key="2">
    <source>
        <dbReference type="SAM" id="SignalP"/>
    </source>
</evidence>
<keyword evidence="1" id="KW-0812">Transmembrane</keyword>
<dbReference type="EMBL" id="QLLN01000003">
    <property type="protein sequence ID" value="RAJ12298.1"/>
    <property type="molecule type" value="Genomic_DNA"/>
</dbReference>
<evidence type="ECO:0000313" key="4">
    <source>
        <dbReference type="Proteomes" id="UP000249696"/>
    </source>
</evidence>
<name>A0A327R849_9FLAO</name>
<keyword evidence="2" id="KW-0732">Signal</keyword>
<evidence type="ECO:0000256" key="1">
    <source>
        <dbReference type="SAM" id="Phobius"/>
    </source>
</evidence>
<comment type="caution">
    <text evidence="3">The sequence shown here is derived from an EMBL/GenBank/DDBJ whole genome shotgun (WGS) entry which is preliminary data.</text>
</comment>
<dbReference type="RefSeq" id="WP_146613523.1">
    <property type="nucleotide sequence ID" value="NZ_QLLN01000003.1"/>
</dbReference>
<dbReference type="Proteomes" id="UP000249696">
    <property type="component" value="Unassembled WGS sequence"/>
</dbReference>
<keyword evidence="1" id="KW-0472">Membrane</keyword>
<dbReference type="OrthoDB" id="1177179at2"/>
<feature type="chain" id="PRO_5016298562" description="LPXTG-motif cell wall-anchored protein" evidence="2">
    <location>
        <begin position="25"/>
        <end position="213"/>
    </location>
</feature>
<dbReference type="AlphaFoldDB" id="A0A327R849"/>
<evidence type="ECO:0000313" key="3">
    <source>
        <dbReference type="EMBL" id="RAJ12298.1"/>
    </source>
</evidence>
<gene>
    <name evidence="3" type="ORF">LV92_01531</name>
</gene>
<keyword evidence="4" id="KW-1185">Reference proteome</keyword>
<reference evidence="3 4" key="1">
    <citation type="submission" date="2018-06" db="EMBL/GenBank/DDBJ databases">
        <title>Genomic Encyclopedia of Archaeal and Bacterial Type Strains, Phase II (KMG-II): from individual species to whole genera.</title>
        <authorList>
            <person name="Goeker M."/>
        </authorList>
    </citation>
    <scope>NUCLEOTIDE SEQUENCE [LARGE SCALE GENOMIC DNA]</scope>
    <source>
        <strain evidence="3 4">DSM 23522</strain>
    </source>
</reference>
<accession>A0A327R849</accession>
<feature type="transmembrane region" description="Helical" evidence="1">
    <location>
        <begin position="183"/>
        <end position="201"/>
    </location>
</feature>
<sequence length="213" mass="24610">MLNKKRLLKLFVLCLMLVGNVVFAHQLDLSNVIISKTNNGQVILQINSSLTAFQDEINYNNGQGSYKSPEEFQNLVLQHFKANFSFIVNKQQPLQFNDAKVFLGHETKIVTEIMGLPDTINTVFLKNEMFEDIYNNQSIVIFLLEGFPKEKYTLDNNHGHELNIALNDGKWENLKAEQASFNIGYIFLLLILISILIFIYLKFVKQPRHFKHS</sequence>